<dbReference type="PANTHER" id="PTHR24198:SF165">
    <property type="entry name" value="ANKYRIN REPEAT-CONTAINING PROTEIN-RELATED"/>
    <property type="match status" value="1"/>
</dbReference>
<feature type="repeat" description="ANK" evidence="3">
    <location>
        <begin position="150"/>
        <end position="182"/>
    </location>
</feature>
<evidence type="ECO:0000256" key="3">
    <source>
        <dbReference type="PROSITE-ProRule" id="PRU00023"/>
    </source>
</evidence>
<dbReference type="SMR" id="A2E9W4"/>
<dbReference type="InParanoid" id="A2E9W4"/>
<protein>
    <submittedName>
        <fullName evidence="4">Uncharacterized protein</fullName>
    </submittedName>
</protein>
<dbReference type="VEuPathDB" id="TrichDB:TVAGG3_0221240"/>
<dbReference type="Proteomes" id="UP000001542">
    <property type="component" value="Unassembled WGS sequence"/>
</dbReference>
<reference evidence="4" key="1">
    <citation type="submission" date="2006-10" db="EMBL/GenBank/DDBJ databases">
        <authorList>
            <person name="Amadeo P."/>
            <person name="Zhao Q."/>
            <person name="Wortman J."/>
            <person name="Fraser-Liggett C."/>
            <person name="Carlton J."/>
        </authorList>
    </citation>
    <scope>NUCLEOTIDE SEQUENCE</scope>
    <source>
        <strain evidence="4">G3</strain>
    </source>
</reference>
<keyword evidence="2 3" id="KW-0040">ANK repeat</keyword>
<dbReference type="PROSITE" id="PS50088">
    <property type="entry name" value="ANK_REPEAT"/>
    <property type="match status" value="2"/>
</dbReference>
<sequence>MIAAHKKFNDVVRILVNAGANPSYISSQKRMALYYGNDETRAIILGYNGPEYRKRKIYEAVQENSVDGVKYLLKIGKNIDEVGEQGNTPFLLARQSGNAEIAKLLVTFGCNRFAVNSDGDNALILAVKNGRNEVITILHQVGFHFYDIKNGKSLLMIAIEFNHIEVAKQLLMYGQDITYQDPSGKNALFYAIEYGRSDFIVYLANQNTFNSRVEGCDAMLYACLKGKQAVLEELIKLNFISSKKDAFLMACRGDNVNICDFWIRNGIDINSTNSDDESALMISLKYGFRVPGYLLNHNPNINYTNSRGHSAFSYAVLYENPFSRRNACKNQS</sequence>
<keyword evidence="1" id="KW-0677">Repeat</keyword>
<dbReference type="eggNOG" id="KOG0504">
    <property type="taxonomic scope" value="Eukaryota"/>
</dbReference>
<proteinExistence type="predicted"/>
<accession>A2E9W4</accession>
<dbReference type="AlphaFoldDB" id="A2E9W4"/>
<dbReference type="SMART" id="SM00248">
    <property type="entry name" value="ANK"/>
    <property type="match status" value="7"/>
</dbReference>
<dbReference type="InterPro" id="IPR036770">
    <property type="entry name" value="Ankyrin_rpt-contain_sf"/>
</dbReference>
<dbReference type="OrthoDB" id="4735278at2759"/>
<dbReference type="RefSeq" id="XP_001322749.1">
    <property type="nucleotide sequence ID" value="XM_001322714.1"/>
</dbReference>
<dbReference type="SUPFAM" id="SSF48403">
    <property type="entry name" value="Ankyrin repeat"/>
    <property type="match status" value="1"/>
</dbReference>
<evidence type="ECO:0000313" key="4">
    <source>
        <dbReference type="EMBL" id="EAY10526.1"/>
    </source>
</evidence>
<dbReference type="VEuPathDB" id="TrichDB:TVAG_184280"/>
<dbReference type="Gene3D" id="1.25.40.20">
    <property type="entry name" value="Ankyrin repeat-containing domain"/>
    <property type="match status" value="1"/>
</dbReference>
<dbReference type="KEGG" id="tva:4768461"/>
<evidence type="ECO:0000256" key="1">
    <source>
        <dbReference type="ARBA" id="ARBA00022737"/>
    </source>
</evidence>
<evidence type="ECO:0000256" key="2">
    <source>
        <dbReference type="ARBA" id="ARBA00023043"/>
    </source>
</evidence>
<gene>
    <name evidence="4" type="ORF">TVAG_184280</name>
</gene>
<dbReference type="InterPro" id="IPR002110">
    <property type="entry name" value="Ankyrin_rpt"/>
</dbReference>
<feature type="repeat" description="ANK" evidence="3">
    <location>
        <begin position="85"/>
        <end position="117"/>
    </location>
</feature>
<evidence type="ECO:0000313" key="5">
    <source>
        <dbReference type="Proteomes" id="UP000001542"/>
    </source>
</evidence>
<keyword evidence="5" id="KW-1185">Reference proteome</keyword>
<dbReference type="STRING" id="5722.A2E9W4"/>
<reference evidence="4" key="2">
    <citation type="journal article" date="2007" name="Science">
        <title>Draft genome sequence of the sexually transmitted pathogen Trichomonas vaginalis.</title>
        <authorList>
            <person name="Carlton J.M."/>
            <person name="Hirt R.P."/>
            <person name="Silva J.C."/>
            <person name="Delcher A.L."/>
            <person name="Schatz M."/>
            <person name="Zhao Q."/>
            <person name="Wortman J.R."/>
            <person name="Bidwell S.L."/>
            <person name="Alsmark U.C.M."/>
            <person name="Besteiro S."/>
            <person name="Sicheritz-Ponten T."/>
            <person name="Noel C.J."/>
            <person name="Dacks J.B."/>
            <person name="Foster P.G."/>
            <person name="Simillion C."/>
            <person name="Van de Peer Y."/>
            <person name="Miranda-Saavedra D."/>
            <person name="Barton G.J."/>
            <person name="Westrop G.D."/>
            <person name="Mueller S."/>
            <person name="Dessi D."/>
            <person name="Fiori P.L."/>
            <person name="Ren Q."/>
            <person name="Paulsen I."/>
            <person name="Zhang H."/>
            <person name="Bastida-Corcuera F.D."/>
            <person name="Simoes-Barbosa A."/>
            <person name="Brown M.T."/>
            <person name="Hayes R.D."/>
            <person name="Mukherjee M."/>
            <person name="Okumura C.Y."/>
            <person name="Schneider R."/>
            <person name="Smith A.J."/>
            <person name="Vanacova S."/>
            <person name="Villalvazo M."/>
            <person name="Haas B.J."/>
            <person name="Pertea M."/>
            <person name="Feldblyum T.V."/>
            <person name="Utterback T.R."/>
            <person name="Shu C.L."/>
            <person name="Osoegawa K."/>
            <person name="de Jong P.J."/>
            <person name="Hrdy I."/>
            <person name="Horvathova L."/>
            <person name="Zubacova Z."/>
            <person name="Dolezal P."/>
            <person name="Malik S.B."/>
            <person name="Logsdon J.M. Jr."/>
            <person name="Henze K."/>
            <person name="Gupta A."/>
            <person name="Wang C.C."/>
            <person name="Dunne R.L."/>
            <person name="Upcroft J.A."/>
            <person name="Upcroft P."/>
            <person name="White O."/>
            <person name="Salzberg S.L."/>
            <person name="Tang P."/>
            <person name="Chiu C.-H."/>
            <person name="Lee Y.-S."/>
            <person name="Embley T.M."/>
            <person name="Coombs G.H."/>
            <person name="Mottram J.C."/>
            <person name="Tachezy J."/>
            <person name="Fraser-Liggett C.M."/>
            <person name="Johnson P.J."/>
        </authorList>
    </citation>
    <scope>NUCLEOTIDE SEQUENCE [LARGE SCALE GENOMIC DNA]</scope>
    <source>
        <strain evidence="4">G3</strain>
    </source>
</reference>
<organism evidence="4 5">
    <name type="scientific">Trichomonas vaginalis (strain ATCC PRA-98 / G3)</name>
    <dbReference type="NCBI Taxonomy" id="412133"/>
    <lineage>
        <taxon>Eukaryota</taxon>
        <taxon>Metamonada</taxon>
        <taxon>Parabasalia</taxon>
        <taxon>Trichomonadida</taxon>
        <taxon>Trichomonadidae</taxon>
        <taxon>Trichomonas</taxon>
    </lineage>
</organism>
<dbReference type="EMBL" id="DS113336">
    <property type="protein sequence ID" value="EAY10526.1"/>
    <property type="molecule type" value="Genomic_DNA"/>
</dbReference>
<dbReference type="PANTHER" id="PTHR24198">
    <property type="entry name" value="ANKYRIN REPEAT AND PROTEIN KINASE DOMAIN-CONTAINING PROTEIN"/>
    <property type="match status" value="1"/>
</dbReference>
<dbReference type="Pfam" id="PF12796">
    <property type="entry name" value="Ank_2"/>
    <property type="match status" value="3"/>
</dbReference>
<name>A2E9W4_TRIV3</name>
<dbReference type="PROSITE" id="PS50297">
    <property type="entry name" value="ANK_REP_REGION"/>
    <property type="match status" value="2"/>
</dbReference>